<proteinExistence type="predicted"/>
<evidence type="ECO:0000313" key="2">
    <source>
        <dbReference type="EMBL" id="BBD08486.1"/>
    </source>
</evidence>
<dbReference type="PANTHER" id="PTHR35038">
    <property type="entry name" value="DISSIMILATORY SULFITE REDUCTASE SIRA"/>
    <property type="match status" value="1"/>
</dbReference>
<dbReference type="EMBL" id="AP017378">
    <property type="protein sequence ID" value="BBD08486.1"/>
    <property type="molecule type" value="Genomic_DNA"/>
</dbReference>
<organism evidence="2 3">
    <name type="scientific">Desulfovibrio ferrophilus</name>
    <dbReference type="NCBI Taxonomy" id="241368"/>
    <lineage>
        <taxon>Bacteria</taxon>
        <taxon>Pseudomonadati</taxon>
        <taxon>Thermodesulfobacteriota</taxon>
        <taxon>Desulfovibrionia</taxon>
        <taxon>Desulfovibrionales</taxon>
        <taxon>Desulfovibrionaceae</taxon>
        <taxon>Desulfovibrio</taxon>
    </lineage>
</organism>
<dbReference type="OrthoDB" id="9783375at2"/>
<dbReference type="RefSeq" id="WP_126378621.1">
    <property type="nucleotide sequence ID" value="NZ_AP017378.1"/>
</dbReference>
<dbReference type="SUPFAM" id="SSF48695">
    <property type="entry name" value="Multiheme cytochromes"/>
    <property type="match status" value="3"/>
</dbReference>
<dbReference type="AlphaFoldDB" id="A0A2Z6AZA8"/>
<evidence type="ECO:0000313" key="3">
    <source>
        <dbReference type="Proteomes" id="UP000269883"/>
    </source>
</evidence>
<dbReference type="InterPro" id="IPR036280">
    <property type="entry name" value="Multihaem_cyt_sf"/>
</dbReference>
<dbReference type="Gene3D" id="1.10.1130.10">
    <property type="entry name" value="Flavocytochrome C3, Chain A"/>
    <property type="match status" value="1"/>
</dbReference>
<evidence type="ECO:0008006" key="4">
    <source>
        <dbReference type="Google" id="ProtNLM"/>
    </source>
</evidence>
<dbReference type="GO" id="GO:0016491">
    <property type="term" value="F:oxidoreductase activity"/>
    <property type="evidence" value="ECO:0007669"/>
    <property type="project" value="TreeGrafter"/>
</dbReference>
<keyword evidence="1" id="KW-0732">Signal</keyword>
<dbReference type="PANTHER" id="PTHR35038:SF8">
    <property type="entry name" value="C-TYPE POLYHEME CYTOCHROME OMCC"/>
    <property type="match status" value="1"/>
</dbReference>
<dbReference type="KEGG" id="dfl:DFE_1760"/>
<protein>
    <recommendedName>
        <fullName evidence="4">Cytochrome c family protein</fullName>
    </recommendedName>
</protein>
<dbReference type="Proteomes" id="UP000269883">
    <property type="component" value="Chromosome"/>
</dbReference>
<reference evidence="2 3" key="1">
    <citation type="journal article" date="2018" name="Sci. Adv.">
        <title>Multi-heme cytochromes provide a pathway for survival in energy-limited environments.</title>
        <authorList>
            <person name="Deng X."/>
            <person name="Dohmae N."/>
            <person name="Nealson K.H."/>
            <person name="Hashimoto K."/>
            <person name="Okamoto A."/>
        </authorList>
    </citation>
    <scope>NUCLEOTIDE SEQUENCE [LARGE SCALE GENOMIC DNA]</scope>
    <source>
        <strain evidence="2 3">IS5</strain>
    </source>
</reference>
<evidence type="ECO:0000256" key="1">
    <source>
        <dbReference type="ARBA" id="ARBA00022729"/>
    </source>
</evidence>
<keyword evidence="3" id="KW-1185">Reference proteome</keyword>
<gene>
    <name evidence="2" type="ORF">DFE_1760</name>
</gene>
<accession>A0A2Z6AZA8</accession>
<name>A0A2Z6AZA8_9BACT</name>
<dbReference type="InterPro" id="IPR051829">
    <property type="entry name" value="Multiheme_Cytochr_ET"/>
</dbReference>
<sequence length="586" mass="62809">MRTLIILLAFLVLAATVTRQENHLAASRGNPREGCISCHMARGGLGSAAHDAVTMGCSSCHLGNPHAFEADRAHQGMVVNPGDLRVAAQTCGQRQCHPAMVPAVKHSVMATASGILGALDSLWGIDHGPRNAALLWDQAPTVRTAPEQYFAKLCAACHLWWPKGRGRGEQTARGGGCSACHVVSSPGKAFLLAGEFDHCALSMQVPLDNCVRCHNRSARVGLTYQGQWEANGYGTPHTQGTLNARRLSGGRFFQSIPPDAHFQAGMVCIDCHTGTELMGGGLAHRRLRDQLDVACQDCHAPRFSSGRDALAEAARMAKLNPAVPTFEARAVATTSRGATPLYALQLSTRPGDGPSRQPQNPQALLFRKLDGKPLLLSLPANPAEHHALPGHERLTCQACHSRFMPRCYGCHVQLDPTGRQYDALADEHTSGKWQESASHTRFEDPPLAVDATGRLAPYSPCEVRVDLCPEQGRTPMAPARNAIAFFDPHSTVPPARTCQDCHLALLGPSLEALGNPAWQAFPDGGRKLNADERRAAAEVTPCLPCHARYDDAVFKDFAASRKRLAVGAATACTAPRTAISVARKGQ</sequence>